<dbReference type="STRING" id="1003.SAMN04488541_105228"/>
<feature type="transmembrane region" description="Helical" evidence="1">
    <location>
        <begin position="45"/>
        <end position="63"/>
    </location>
</feature>
<organism evidence="2 3">
    <name type="scientific">Thermoflexibacter ruber</name>
    <dbReference type="NCBI Taxonomy" id="1003"/>
    <lineage>
        <taxon>Bacteria</taxon>
        <taxon>Pseudomonadati</taxon>
        <taxon>Bacteroidota</taxon>
        <taxon>Cytophagia</taxon>
        <taxon>Cytophagales</taxon>
        <taxon>Thermoflexibacteraceae</taxon>
        <taxon>Thermoflexibacter</taxon>
    </lineage>
</organism>
<protein>
    <submittedName>
        <fullName evidence="2">Uncharacterized protein</fullName>
    </submittedName>
</protein>
<accession>A0A1I2JJB4</accession>
<feature type="transmembrane region" description="Helical" evidence="1">
    <location>
        <begin position="6"/>
        <end position="24"/>
    </location>
</feature>
<keyword evidence="1" id="KW-0812">Transmembrane</keyword>
<keyword evidence="3" id="KW-1185">Reference proteome</keyword>
<dbReference type="Proteomes" id="UP000199513">
    <property type="component" value="Unassembled WGS sequence"/>
</dbReference>
<keyword evidence="1" id="KW-1133">Transmembrane helix</keyword>
<gene>
    <name evidence="2" type="ORF">SAMN04488541_105228</name>
</gene>
<keyword evidence="1" id="KW-0472">Membrane</keyword>
<name>A0A1I2JJB4_9BACT</name>
<proteinExistence type="predicted"/>
<sequence length="115" mass="13563">METKLIIKYALLALLIVFYLVYTIRYAIKFKKNNYFTGRRKTVHSIMIWLFPFFWILILKSFVKPIPGSYEFKDKKDPDKFEDNTTDWVVWAASTPPETGNAAENHTKIRIHTTG</sequence>
<dbReference type="AlphaFoldDB" id="A0A1I2JJB4"/>
<dbReference type="EMBL" id="FONY01000052">
    <property type="protein sequence ID" value="SFF54349.1"/>
    <property type="molecule type" value="Genomic_DNA"/>
</dbReference>
<evidence type="ECO:0000313" key="3">
    <source>
        <dbReference type="Proteomes" id="UP000199513"/>
    </source>
</evidence>
<evidence type="ECO:0000256" key="1">
    <source>
        <dbReference type="SAM" id="Phobius"/>
    </source>
</evidence>
<reference evidence="2 3" key="1">
    <citation type="submission" date="2016-10" db="EMBL/GenBank/DDBJ databases">
        <authorList>
            <person name="de Groot N.N."/>
        </authorList>
    </citation>
    <scope>NUCLEOTIDE SEQUENCE [LARGE SCALE GENOMIC DNA]</scope>
    <source>
        <strain>GEY</strain>
        <strain evidence="3">DSM 9560</strain>
    </source>
</reference>
<evidence type="ECO:0000313" key="2">
    <source>
        <dbReference type="EMBL" id="SFF54349.1"/>
    </source>
</evidence>